<evidence type="ECO:0000256" key="3">
    <source>
        <dbReference type="ARBA" id="ARBA00023125"/>
    </source>
</evidence>
<dbReference type="Pfam" id="PF01385">
    <property type="entry name" value="OrfB_IS605"/>
    <property type="match status" value="1"/>
</dbReference>
<dbReference type="NCBIfam" id="NF040570">
    <property type="entry name" value="guided_TnpB"/>
    <property type="match status" value="1"/>
</dbReference>
<evidence type="ECO:0000256" key="1">
    <source>
        <dbReference type="ARBA" id="ARBA00008761"/>
    </source>
</evidence>
<dbReference type="Proteomes" id="UP000641646">
    <property type="component" value="Unassembled WGS sequence"/>
</dbReference>
<name>A0A926VCL5_9CYAN</name>
<keyword evidence="3" id="KW-0238">DNA-binding</keyword>
<reference evidence="6" key="2">
    <citation type="submission" date="2020-08" db="EMBL/GenBank/DDBJ databases">
        <authorList>
            <person name="Chen M."/>
            <person name="Teng W."/>
            <person name="Zhao L."/>
            <person name="Hu C."/>
            <person name="Zhou Y."/>
            <person name="Han B."/>
            <person name="Song L."/>
            <person name="Shu W."/>
        </authorList>
    </citation>
    <scope>NUCLEOTIDE SEQUENCE</scope>
    <source>
        <strain evidence="6">FACHB-1375</strain>
    </source>
</reference>
<accession>A0A926VCL5</accession>
<reference evidence="6" key="1">
    <citation type="journal article" date="2015" name="ISME J.">
        <title>Draft Genome Sequence of Streptomyces incarnatus NRRL8089, which Produces the Nucleoside Antibiotic Sinefungin.</title>
        <authorList>
            <person name="Oshima K."/>
            <person name="Hattori M."/>
            <person name="Shimizu H."/>
            <person name="Fukuda K."/>
            <person name="Nemoto M."/>
            <person name="Inagaki K."/>
            <person name="Tamura T."/>
        </authorList>
    </citation>
    <scope>NUCLEOTIDE SEQUENCE</scope>
    <source>
        <strain evidence="6">FACHB-1375</strain>
    </source>
</reference>
<keyword evidence="4" id="KW-0233">DNA recombination</keyword>
<dbReference type="InterPro" id="IPR001959">
    <property type="entry name" value="Transposase"/>
</dbReference>
<dbReference type="NCBIfam" id="TIGR01766">
    <property type="entry name" value="IS200/IS605 family accessory protein TnpB-like domain"/>
    <property type="match status" value="1"/>
</dbReference>
<dbReference type="InterPro" id="IPR010095">
    <property type="entry name" value="Cas12f1-like_TNB"/>
</dbReference>
<gene>
    <name evidence="6" type="primary">tnpB</name>
    <name evidence="6" type="ORF">H6G03_08355</name>
</gene>
<evidence type="ECO:0000313" key="7">
    <source>
        <dbReference type="Proteomes" id="UP000641646"/>
    </source>
</evidence>
<evidence type="ECO:0000256" key="4">
    <source>
        <dbReference type="ARBA" id="ARBA00023172"/>
    </source>
</evidence>
<evidence type="ECO:0000256" key="2">
    <source>
        <dbReference type="ARBA" id="ARBA00022578"/>
    </source>
</evidence>
<keyword evidence="2" id="KW-0815">Transposition</keyword>
<dbReference type="RefSeq" id="WP_190463874.1">
    <property type="nucleotide sequence ID" value="NZ_JACJPW010000016.1"/>
</dbReference>
<dbReference type="EMBL" id="JACJPW010000016">
    <property type="protein sequence ID" value="MBD2181110.1"/>
    <property type="molecule type" value="Genomic_DNA"/>
</dbReference>
<protein>
    <submittedName>
        <fullName evidence="6">IS200/IS605 family element transposase accessory protein TnpB</fullName>
    </submittedName>
</protein>
<evidence type="ECO:0000313" key="6">
    <source>
        <dbReference type="EMBL" id="MBD2181110.1"/>
    </source>
</evidence>
<proteinExistence type="inferred from homology"/>
<keyword evidence="7" id="KW-1185">Reference proteome</keyword>
<comment type="caution">
    <text evidence="6">The sequence shown here is derived from an EMBL/GenBank/DDBJ whole genome shotgun (WGS) entry which is preliminary data.</text>
</comment>
<organism evidence="6 7">
    <name type="scientific">Aerosakkonema funiforme FACHB-1375</name>
    <dbReference type="NCBI Taxonomy" id="2949571"/>
    <lineage>
        <taxon>Bacteria</taxon>
        <taxon>Bacillati</taxon>
        <taxon>Cyanobacteriota</taxon>
        <taxon>Cyanophyceae</taxon>
        <taxon>Oscillatoriophycideae</taxon>
        <taxon>Aerosakkonematales</taxon>
        <taxon>Aerosakkonemataceae</taxon>
        <taxon>Aerosakkonema</taxon>
    </lineage>
</organism>
<dbReference type="GO" id="GO:0032196">
    <property type="term" value="P:transposition"/>
    <property type="evidence" value="ECO:0007669"/>
    <property type="project" value="UniProtKB-KW"/>
</dbReference>
<dbReference type="GO" id="GO:0006310">
    <property type="term" value="P:DNA recombination"/>
    <property type="evidence" value="ECO:0007669"/>
    <property type="project" value="UniProtKB-KW"/>
</dbReference>
<dbReference type="AlphaFoldDB" id="A0A926VCL5"/>
<dbReference type="GO" id="GO:0003677">
    <property type="term" value="F:DNA binding"/>
    <property type="evidence" value="ECO:0007669"/>
    <property type="project" value="UniProtKB-KW"/>
</dbReference>
<feature type="domain" description="Probable transposase IS891/IS1136/IS1341" evidence="5">
    <location>
        <begin position="177"/>
        <end position="285"/>
    </location>
</feature>
<evidence type="ECO:0000259" key="5">
    <source>
        <dbReference type="Pfam" id="PF01385"/>
    </source>
</evidence>
<comment type="similarity">
    <text evidence="1">In the C-terminal section; belongs to the transposase 35 family.</text>
</comment>
<sequence>MFGCQQVLIKPDRDLKAVLEFICGESNKLHNCAIYYARQMYFKADKYVKPFDLNNELKRNPHYSALCAQAAQQVCGAVGESVKSFQGLLKLFNEGGLANRPKFPNYRTKNGLHLIAYPKQALGKKLVDGQIAIPLGRRVQTWFGIKNFLLTMPSNLEYSDIRELRILPRNGCFYAEFVYKVDAVDALLDPLKALGIDSGLNNWLTCVSNVGTSFIVDGLHLKSLNRWYNKQISTLKDGKPPGFWSNRLAAITEKRNRLLRDAVNKAARQVIEHCDKNGIGTVVFGWNKGQKDSANMGAKTNQKFVQIPTARLKDRIKQLCEHYGIQFVETEESYTSKASFVDRDELPTFGEKPEGWQAAGKRIKRGLYRTAQNWYINADCNGAANILRKVSMTLGLDLNGVSRGALTRPTRISFWVTAKKTLIGTGLPSLVASA</sequence>